<evidence type="ECO:0000256" key="5">
    <source>
        <dbReference type="ARBA" id="ARBA00023180"/>
    </source>
</evidence>
<dbReference type="GO" id="GO:0016671">
    <property type="term" value="F:oxidoreductase activity, acting on a sulfur group of donors, disulfide as acceptor"/>
    <property type="evidence" value="ECO:0007669"/>
    <property type="project" value="InterPro"/>
</dbReference>
<dbReference type="PANTHER" id="PTHR13234:SF8">
    <property type="entry name" value="GAMMA-INTERFERON-INDUCIBLE LYSOSOMAL THIOL REDUCTASE"/>
    <property type="match status" value="1"/>
</dbReference>
<keyword evidence="5" id="KW-0325">Glycoprotein</keyword>
<dbReference type="Proteomes" id="UP000827092">
    <property type="component" value="Unassembled WGS sequence"/>
</dbReference>
<evidence type="ECO:0000256" key="3">
    <source>
        <dbReference type="ARBA" id="ARBA00022525"/>
    </source>
</evidence>
<comment type="caution">
    <text evidence="7">The sequence shown here is derived from an EMBL/GenBank/DDBJ whole genome shotgun (WGS) entry which is preliminary data.</text>
</comment>
<dbReference type="InterPro" id="IPR004911">
    <property type="entry name" value="Interferon-induced_GILT"/>
</dbReference>
<dbReference type="EMBL" id="JAFNEN010000434">
    <property type="protein sequence ID" value="KAG8183041.1"/>
    <property type="molecule type" value="Genomic_DNA"/>
</dbReference>
<evidence type="ECO:0000256" key="4">
    <source>
        <dbReference type="ARBA" id="ARBA00022729"/>
    </source>
</evidence>
<comment type="subcellular location">
    <subcellularLocation>
        <location evidence="1">Secreted</location>
    </subcellularLocation>
</comment>
<keyword evidence="8" id="KW-1185">Reference proteome</keyword>
<accession>A0AAV6UHB3</accession>
<proteinExistence type="inferred from homology"/>
<keyword evidence="4 6" id="KW-0732">Signal</keyword>
<evidence type="ECO:0000256" key="2">
    <source>
        <dbReference type="ARBA" id="ARBA00005679"/>
    </source>
</evidence>
<dbReference type="GO" id="GO:0005576">
    <property type="term" value="C:extracellular region"/>
    <property type="evidence" value="ECO:0007669"/>
    <property type="project" value="UniProtKB-SubCell"/>
</dbReference>
<feature type="signal peptide" evidence="6">
    <location>
        <begin position="1"/>
        <end position="18"/>
    </location>
</feature>
<evidence type="ECO:0000313" key="8">
    <source>
        <dbReference type="Proteomes" id="UP000827092"/>
    </source>
</evidence>
<evidence type="ECO:0000256" key="6">
    <source>
        <dbReference type="SAM" id="SignalP"/>
    </source>
</evidence>
<evidence type="ECO:0008006" key="9">
    <source>
        <dbReference type="Google" id="ProtNLM"/>
    </source>
</evidence>
<feature type="chain" id="PRO_5043540711" description="Gamma-interferon-inducible lysosomal thiol reductase" evidence="6">
    <location>
        <begin position="19"/>
        <end position="212"/>
    </location>
</feature>
<comment type="similarity">
    <text evidence="2">Belongs to the GILT family.</text>
</comment>
<organism evidence="7 8">
    <name type="scientific">Oedothorax gibbosus</name>
    <dbReference type="NCBI Taxonomy" id="931172"/>
    <lineage>
        <taxon>Eukaryota</taxon>
        <taxon>Metazoa</taxon>
        <taxon>Ecdysozoa</taxon>
        <taxon>Arthropoda</taxon>
        <taxon>Chelicerata</taxon>
        <taxon>Arachnida</taxon>
        <taxon>Araneae</taxon>
        <taxon>Araneomorphae</taxon>
        <taxon>Entelegynae</taxon>
        <taxon>Araneoidea</taxon>
        <taxon>Linyphiidae</taxon>
        <taxon>Erigoninae</taxon>
        <taxon>Oedothorax</taxon>
    </lineage>
</organism>
<dbReference type="PANTHER" id="PTHR13234">
    <property type="entry name" value="GAMMA-INTERFERON INDUCIBLE LYSOSOMAL THIOL REDUCTASE GILT"/>
    <property type="match status" value="1"/>
</dbReference>
<dbReference type="Pfam" id="PF03227">
    <property type="entry name" value="GILT"/>
    <property type="match status" value="1"/>
</dbReference>
<reference evidence="7 8" key="1">
    <citation type="journal article" date="2022" name="Nat. Ecol. Evol.">
        <title>A masculinizing supergene underlies an exaggerated male reproductive morph in a spider.</title>
        <authorList>
            <person name="Hendrickx F."/>
            <person name="De Corte Z."/>
            <person name="Sonet G."/>
            <person name="Van Belleghem S.M."/>
            <person name="Kostlbacher S."/>
            <person name="Vangestel C."/>
        </authorList>
    </citation>
    <scope>NUCLEOTIDE SEQUENCE [LARGE SCALE GENOMIC DNA]</scope>
    <source>
        <strain evidence="7">W744_W776</strain>
    </source>
</reference>
<gene>
    <name evidence="7" type="ORF">JTE90_018087</name>
</gene>
<keyword evidence="3" id="KW-0964">Secreted</keyword>
<sequence length="212" mass="24097">MSVALVLGVLGFFSGVHSDTPVNLNVYYESMCPDSALFFREQLVNVQSKIPSYLNIELFPYGNAHYSGQHDEYTFTCQHGPNECYGNMVQTCYIELVNNTDSRIKFINCAFKERDQSKSLGKCIPDVDLRRQVKKCVTGPLGRNLEYEVAKKTESLNPRHSFIPWITVNGKGDASLNDKANENLMSVVCDEISDPKPDACLKNKWKIYRNFF</sequence>
<protein>
    <recommendedName>
        <fullName evidence="9">Gamma-interferon-inducible lysosomal thiol reductase</fullName>
    </recommendedName>
</protein>
<name>A0AAV6UHB3_9ARAC</name>
<evidence type="ECO:0000256" key="1">
    <source>
        <dbReference type="ARBA" id="ARBA00004613"/>
    </source>
</evidence>
<evidence type="ECO:0000313" key="7">
    <source>
        <dbReference type="EMBL" id="KAG8183041.1"/>
    </source>
</evidence>
<dbReference type="AlphaFoldDB" id="A0AAV6UHB3"/>